<evidence type="ECO:0000313" key="9">
    <source>
        <dbReference type="Proteomes" id="UP000469890"/>
    </source>
</evidence>
<keyword evidence="3 5" id="KW-0863">Zinc-finger</keyword>
<name>A0A8H4BNY0_MUCCL</name>
<organism evidence="8 9">
    <name type="scientific">Mucor circinelloides f. lusitanicus</name>
    <name type="common">Mucor racemosus var. lusitanicus</name>
    <dbReference type="NCBI Taxonomy" id="29924"/>
    <lineage>
        <taxon>Eukaryota</taxon>
        <taxon>Fungi</taxon>
        <taxon>Fungi incertae sedis</taxon>
        <taxon>Mucoromycota</taxon>
        <taxon>Mucoromycotina</taxon>
        <taxon>Mucoromycetes</taxon>
        <taxon>Mucorales</taxon>
        <taxon>Mucorineae</taxon>
        <taxon>Mucoraceae</taxon>
        <taxon>Mucor</taxon>
    </lineage>
</organism>
<keyword evidence="2" id="KW-0677">Repeat</keyword>
<dbReference type="GO" id="GO:0000981">
    <property type="term" value="F:DNA-binding transcription factor activity, RNA polymerase II-specific"/>
    <property type="evidence" value="ECO:0007669"/>
    <property type="project" value="TreeGrafter"/>
</dbReference>
<dbReference type="PROSITE" id="PS50157">
    <property type="entry name" value="ZINC_FINGER_C2H2_2"/>
    <property type="match status" value="2"/>
</dbReference>
<feature type="region of interest" description="Disordered" evidence="6">
    <location>
        <begin position="16"/>
        <end position="40"/>
    </location>
</feature>
<feature type="compositionally biased region" description="Basic and acidic residues" evidence="6">
    <location>
        <begin position="27"/>
        <end position="39"/>
    </location>
</feature>
<dbReference type="GO" id="GO:0000977">
    <property type="term" value="F:RNA polymerase II transcription regulatory region sequence-specific DNA binding"/>
    <property type="evidence" value="ECO:0007669"/>
    <property type="project" value="TreeGrafter"/>
</dbReference>
<dbReference type="Gene3D" id="3.30.160.60">
    <property type="entry name" value="Classic Zinc Finger"/>
    <property type="match status" value="1"/>
</dbReference>
<proteinExistence type="predicted"/>
<evidence type="ECO:0000256" key="4">
    <source>
        <dbReference type="ARBA" id="ARBA00022833"/>
    </source>
</evidence>
<dbReference type="Proteomes" id="UP000469890">
    <property type="component" value="Unassembled WGS sequence"/>
</dbReference>
<dbReference type="SMART" id="SM00451">
    <property type="entry name" value="ZnF_U1"/>
    <property type="match status" value="4"/>
</dbReference>
<dbReference type="AlphaFoldDB" id="A0A8H4BNY0"/>
<dbReference type="PROSITE" id="PS00028">
    <property type="entry name" value="ZINC_FINGER_C2H2_1"/>
    <property type="match status" value="3"/>
</dbReference>
<dbReference type="Pfam" id="PF12874">
    <property type="entry name" value="zf-met"/>
    <property type="match status" value="2"/>
</dbReference>
<evidence type="ECO:0000259" key="7">
    <source>
        <dbReference type="PROSITE" id="PS50157"/>
    </source>
</evidence>
<keyword evidence="4" id="KW-0862">Zinc</keyword>
<dbReference type="PANTHER" id="PTHR24409:SF295">
    <property type="entry name" value="AZ2-RELATED"/>
    <property type="match status" value="1"/>
</dbReference>
<dbReference type="InterPro" id="IPR003604">
    <property type="entry name" value="Matrin/U1-like-C_Znf_C2H2"/>
</dbReference>
<dbReference type="GO" id="GO:0008270">
    <property type="term" value="F:zinc ion binding"/>
    <property type="evidence" value="ECO:0007669"/>
    <property type="project" value="UniProtKB-KW"/>
</dbReference>
<evidence type="ECO:0000256" key="2">
    <source>
        <dbReference type="ARBA" id="ARBA00022737"/>
    </source>
</evidence>
<keyword evidence="1" id="KW-0479">Metal-binding</keyword>
<evidence type="ECO:0000313" key="8">
    <source>
        <dbReference type="EMBL" id="KAF1805870.1"/>
    </source>
</evidence>
<dbReference type="EMBL" id="JAAECE010000002">
    <property type="protein sequence ID" value="KAF1805870.1"/>
    <property type="molecule type" value="Genomic_DNA"/>
</dbReference>
<dbReference type="GO" id="GO:0005634">
    <property type="term" value="C:nucleus"/>
    <property type="evidence" value="ECO:0007669"/>
    <property type="project" value="TreeGrafter"/>
</dbReference>
<evidence type="ECO:0000256" key="6">
    <source>
        <dbReference type="SAM" id="MobiDB-lite"/>
    </source>
</evidence>
<dbReference type="InterPro" id="IPR013087">
    <property type="entry name" value="Znf_C2H2_type"/>
</dbReference>
<protein>
    <recommendedName>
        <fullName evidence="7">C2H2-type domain-containing protein</fullName>
    </recommendedName>
</protein>
<dbReference type="PANTHER" id="PTHR24409">
    <property type="entry name" value="ZINC FINGER PROTEIN 142"/>
    <property type="match status" value="1"/>
</dbReference>
<gene>
    <name evidence="8" type="ORF">FB192DRAFT_1364930</name>
</gene>
<comment type="caution">
    <text evidence="8">The sequence shown here is derived from an EMBL/GenBank/DDBJ whole genome shotgun (WGS) entry which is preliminary data.</text>
</comment>
<sequence>MSTHVTKADTSLFIKRSTQDMELNQPKQEHKPAAIHDDQNYDDMANDTPMEEPDDTNIKQEEPYKYWRHLKFTHYMVLKSAAAAAASKGQLPVPQDPDFYCRVCDIKHADKEAYNQHLGTVHNMYLRSRRDLNVMPEWNSPNNYCRACRHNYAGKYNYRWHCKRVHHMTAPAVKKDDTNTSSNIVPDLQDPNNYCQVCDFTYKTNKLYLLHCSRTHHIKPTIKTPDITIPYPKDPNHHCSPCNKTYLHASSFRKHLITTHKIAHLSTRSQRNKVPDVDDPNGYCCVCEKTYSTVHYYKVHVATFHATPIDPQNTQQQQQQQQQQQVLPDVDDPNFHCRSCQKTFLDQNRYRSHLRGAHKMKLISMRSSSHDDGDPDLLPDPLDPNLYCRVCKATSKTLKLFRRHCRHLHHMTLDPIPLPNPDAEIDVDSPECYCVKCDIYIKRTSTFTRHLRVKHQLKVDRKRGRP</sequence>
<dbReference type="SMART" id="SM00355">
    <property type="entry name" value="ZnF_C2H2"/>
    <property type="match status" value="8"/>
</dbReference>
<feature type="domain" description="C2H2-type" evidence="7">
    <location>
        <begin position="237"/>
        <end position="260"/>
    </location>
</feature>
<evidence type="ECO:0000256" key="5">
    <source>
        <dbReference type="PROSITE-ProRule" id="PRU00042"/>
    </source>
</evidence>
<feature type="domain" description="C2H2-type" evidence="7">
    <location>
        <begin position="335"/>
        <end position="358"/>
    </location>
</feature>
<evidence type="ECO:0000256" key="1">
    <source>
        <dbReference type="ARBA" id="ARBA00022723"/>
    </source>
</evidence>
<evidence type="ECO:0000256" key="3">
    <source>
        <dbReference type="ARBA" id="ARBA00022771"/>
    </source>
</evidence>
<accession>A0A8H4BNY0</accession>
<reference evidence="8 9" key="1">
    <citation type="submission" date="2019-09" db="EMBL/GenBank/DDBJ databases">
        <authorList>
            <consortium name="DOE Joint Genome Institute"/>
            <person name="Mondo S.J."/>
            <person name="Navarro-Mendoza M.I."/>
            <person name="Perez-Arques C."/>
            <person name="Panchal S."/>
            <person name="Nicolas F.E."/>
            <person name="Ganguly P."/>
            <person name="Pangilinan J."/>
            <person name="Grigoriev I."/>
            <person name="Heitman J."/>
            <person name="Sanya K."/>
            <person name="Garre V."/>
        </authorList>
    </citation>
    <scope>NUCLEOTIDE SEQUENCE [LARGE SCALE GENOMIC DNA]</scope>
    <source>
        <strain evidence="8 9">MU402</strain>
    </source>
</reference>